<sequence>MKIRFFLAMLFVLGLGFNSMAQTISVGPRLGVNFGTQKVPGSEDNFAKDWNDKVEASTGLQIGGVANIKFNETFSVQPELLFTQKGYKYVSDTRTVTGKYDYLELPLLAKISFGAPDFQGFITAGPTFGYWASGKDTFKIGGREFSEDVDFDDDLTENRTEVGGSIGAGFAAYLGAGSLNFDLRYGAGFTNTFESDEDGKLKNSGFSVSVAYLFGL</sequence>
<protein>
    <submittedName>
        <fullName evidence="3">Porin family protein</fullName>
    </submittedName>
</protein>
<reference evidence="3 4" key="1">
    <citation type="submission" date="2024-06" db="EMBL/GenBank/DDBJ databases">
        <title>Pontibacter populi HYL7-15.</title>
        <authorList>
            <person name="Kim M.K."/>
        </authorList>
    </citation>
    <scope>NUCLEOTIDE SEQUENCE [LARGE SCALE GENOMIC DNA]</scope>
    <source>
        <strain evidence="3 4">HYL7-15</strain>
    </source>
</reference>
<proteinExistence type="predicted"/>
<feature type="chain" id="PRO_5045492993" evidence="1">
    <location>
        <begin position="22"/>
        <end position="216"/>
    </location>
</feature>
<gene>
    <name evidence="3" type="ORF">ABS362_09210</name>
</gene>
<name>A0ABV1RTL5_9BACT</name>
<dbReference type="SUPFAM" id="SSF56925">
    <property type="entry name" value="OMPA-like"/>
    <property type="match status" value="1"/>
</dbReference>
<feature type="signal peptide" evidence="1">
    <location>
        <begin position="1"/>
        <end position="21"/>
    </location>
</feature>
<evidence type="ECO:0000313" key="3">
    <source>
        <dbReference type="EMBL" id="MER2997724.1"/>
    </source>
</evidence>
<dbReference type="InterPro" id="IPR011250">
    <property type="entry name" value="OMP/PagP_B-barrel"/>
</dbReference>
<organism evidence="3 4">
    <name type="scientific">Pontibacter populi</name>
    <dbReference type="NCBI Taxonomy" id="890055"/>
    <lineage>
        <taxon>Bacteria</taxon>
        <taxon>Pseudomonadati</taxon>
        <taxon>Bacteroidota</taxon>
        <taxon>Cytophagia</taxon>
        <taxon>Cytophagales</taxon>
        <taxon>Hymenobacteraceae</taxon>
        <taxon>Pontibacter</taxon>
    </lineage>
</organism>
<keyword evidence="1" id="KW-0732">Signal</keyword>
<evidence type="ECO:0000259" key="2">
    <source>
        <dbReference type="Pfam" id="PF13568"/>
    </source>
</evidence>
<evidence type="ECO:0000313" key="4">
    <source>
        <dbReference type="Proteomes" id="UP001476807"/>
    </source>
</evidence>
<dbReference type="Pfam" id="PF13568">
    <property type="entry name" value="OMP_b-brl_2"/>
    <property type="match status" value="1"/>
</dbReference>
<evidence type="ECO:0000256" key="1">
    <source>
        <dbReference type="SAM" id="SignalP"/>
    </source>
</evidence>
<dbReference type="Proteomes" id="UP001476807">
    <property type="component" value="Unassembled WGS sequence"/>
</dbReference>
<dbReference type="EMBL" id="JBEOKT010000006">
    <property type="protein sequence ID" value="MER2997724.1"/>
    <property type="molecule type" value="Genomic_DNA"/>
</dbReference>
<feature type="domain" description="Outer membrane protein beta-barrel" evidence="2">
    <location>
        <begin position="20"/>
        <end position="194"/>
    </location>
</feature>
<comment type="caution">
    <text evidence="3">The sequence shown here is derived from an EMBL/GenBank/DDBJ whole genome shotgun (WGS) entry which is preliminary data.</text>
</comment>
<accession>A0ABV1RTL5</accession>
<dbReference type="InterPro" id="IPR025665">
    <property type="entry name" value="Beta-barrel_OMP_2"/>
</dbReference>
<dbReference type="RefSeq" id="WP_350412137.1">
    <property type="nucleotide sequence ID" value="NZ_JBEOKT010000006.1"/>
</dbReference>
<keyword evidence="4" id="KW-1185">Reference proteome</keyword>